<dbReference type="OrthoDB" id="5985781at2"/>
<gene>
    <name evidence="2" type="ORF">GPLA_0129</name>
</gene>
<keyword evidence="3" id="KW-1185">Reference proteome</keyword>
<evidence type="ECO:0000256" key="1">
    <source>
        <dbReference type="SAM" id="SignalP"/>
    </source>
</evidence>
<feature type="chain" id="PRO_5003898818" description="NIPSNAP domain-containing protein" evidence="1">
    <location>
        <begin position="23"/>
        <end position="146"/>
    </location>
</feature>
<dbReference type="AlphaFoldDB" id="K7A6F3"/>
<evidence type="ECO:0000313" key="3">
    <source>
        <dbReference type="Proteomes" id="UP000006322"/>
    </source>
</evidence>
<reference evidence="3" key="1">
    <citation type="journal article" date="2014" name="Environ. Microbiol.">
        <title>Comparative genomics of the marine bacterial genus Glaciecola reveals the high degree of genomic diversity and genomic characteristic for cold adaptation.</title>
        <authorList>
            <person name="Qin Q.L."/>
            <person name="Xie B.B."/>
            <person name="Yu Y."/>
            <person name="Shu Y.L."/>
            <person name="Rong J.C."/>
            <person name="Zhang Y.J."/>
            <person name="Zhao D.L."/>
            <person name="Chen X.L."/>
            <person name="Zhang X.Y."/>
            <person name="Chen B."/>
            <person name="Zhou B.C."/>
            <person name="Zhang Y.Z."/>
        </authorList>
    </citation>
    <scope>NUCLEOTIDE SEQUENCE [LARGE SCALE GENOMIC DNA]</scope>
    <source>
        <strain evidence="3">LMG 21857</strain>
    </source>
</reference>
<proteinExistence type="predicted"/>
<feature type="signal peptide" evidence="1">
    <location>
        <begin position="1"/>
        <end position="22"/>
    </location>
</feature>
<protein>
    <recommendedName>
        <fullName evidence="4">NIPSNAP domain-containing protein</fullName>
    </recommendedName>
</protein>
<name>K7A6F3_9ALTE</name>
<sequence length="146" mass="16844">MKNIKMALLTSILALSIATSTAAQESSYSYGTVWEAHGIHVLPGQFENYMDHLAGSWKQIYEYAKKEGHVVDYHVLATNNARKGEPDLMLVIEYKDYMKTAEYQAFQKKIDELLATNERKADKEYGERENMRETLSSMQFHELDLK</sequence>
<dbReference type="EMBL" id="BAER01000007">
    <property type="protein sequence ID" value="GAC31050.1"/>
    <property type="molecule type" value="Genomic_DNA"/>
</dbReference>
<evidence type="ECO:0008006" key="4">
    <source>
        <dbReference type="Google" id="ProtNLM"/>
    </source>
</evidence>
<keyword evidence="1" id="KW-0732">Signal</keyword>
<organism evidence="2 3">
    <name type="scientific">Paraglaciecola polaris LMG 21857</name>
    <dbReference type="NCBI Taxonomy" id="1129793"/>
    <lineage>
        <taxon>Bacteria</taxon>
        <taxon>Pseudomonadati</taxon>
        <taxon>Pseudomonadota</taxon>
        <taxon>Gammaproteobacteria</taxon>
        <taxon>Alteromonadales</taxon>
        <taxon>Alteromonadaceae</taxon>
        <taxon>Paraglaciecola</taxon>
    </lineage>
</organism>
<accession>K7A6F3</accession>
<comment type="caution">
    <text evidence="2">The sequence shown here is derived from an EMBL/GenBank/DDBJ whole genome shotgun (WGS) entry which is preliminary data.</text>
</comment>
<dbReference type="RefSeq" id="WP_007102860.1">
    <property type="nucleotide sequence ID" value="NZ_BAER01000007.1"/>
</dbReference>
<dbReference type="STRING" id="1129793.GPLA_0129"/>
<evidence type="ECO:0000313" key="2">
    <source>
        <dbReference type="EMBL" id="GAC31050.1"/>
    </source>
</evidence>
<dbReference type="Proteomes" id="UP000006322">
    <property type="component" value="Unassembled WGS sequence"/>
</dbReference>